<organism evidence="3 4">
    <name type="scientific">Arthrobacter ginkgonis</name>
    <dbReference type="NCBI Taxonomy" id="1630594"/>
    <lineage>
        <taxon>Bacteria</taxon>
        <taxon>Bacillati</taxon>
        <taxon>Actinomycetota</taxon>
        <taxon>Actinomycetes</taxon>
        <taxon>Micrococcales</taxon>
        <taxon>Micrococcaceae</taxon>
        <taxon>Arthrobacter</taxon>
    </lineage>
</organism>
<feature type="compositionally biased region" description="Low complexity" evidence="1">
    <location>
        <begin position="15"/>
        <end position="31"/>
    </location>
</feature>
<keyword evidence="2" id="KW-0812">Transmembrane</keyword>
<keyword evidence="4" id="KW-1185">Reference proteome</keyword>
<feature type="transmembrane region" description="Helical" evidence="2">
    <location>
        <begin position="182"/>
        <end position="204"/>
    </location>
</feature>
<dbReference type="Proteomes" id="UP001500752">
    <property type="component" value="Unassembled WGS sequence"/>
</dbReference>
<sequence>MTSSTSARPETGREATLPPTTPTTAPAPASPASATAPWLVALLRRLHFYAGILVGPFLLVAAVTGGLYAAAPQIEDLVYATELTGSPGTPLPLERQIQAAQEFRGSATAPAAVRPGTEGGTTRVMFADESLGESESLAVFVDPATAKVKGELVAYGTSGSLPLRTWVDQMHRSLNLGDAGRLYSELAASWLWVVALGGVALWVAQRPSRAAKAGTPTQRGNAPRKGSRARLLGWHKVLGLTLVVGFLGLSATGLTWSKYAGENVSQLRATLGWETPSLSRELAADPSHAHMGHEGHSGHVMAEPAATVPNGGFDAALAAARGAGIDAAKVEIRPGAAGGQAWSVAEIDRSWPTQVDAVSLDPRDMAVVDSIDFKDFSVPAKLSRWGIDAHMGTLFGVANQVVLLALAAGLACMVVWGYMMWWKRRPKAATGLRFGPLPRRGALRQSPWWAVLAVAAVAVLVGFFVPLLGISLAGFLLVDLFRAAAARRRDTAPAG</sequence>
<dbReference type="EMBL" id="BAABEO010000035">
    <property type="protein sequence ID" value="GAA3703670.1"/>
    <property type="molecule type" value="Genomic_DNA"/>
</dbReference>
<feature type="region of interest" description="Disordered" evidence="1">
    <location>
        <begin position="1"/>
        <end position="31"/>
    </location>
</feature>
<dbReference type="Pfam" id="PF03929">
    <property type="entry name" value="PepSY_TM"/>
    <property type="match status" value="1"/>
</dbReference>
<gene>
    <name evidence="3" type="ORF">GCM10023081_45020</name>
</gene>
<reference evidence="4" key="1">
    <citation type="journal article" date="2019" name="Int. J. Syst. Evol. Microbiol.">
        <title>The Global Catalogue of Microorganisms (GCM) 10K type strain sequencing project: providing services to taxonomists for standard genome sequencing and annotation.</title>
        <authorList>
            <consortium name="The Broad Institute Genomics Platform"/>
            <consortium name="The Broad Institute Genome Sequencing Center for Infectious Disease"/>
            <person name="Wu L."/>
            <person name="Ma J."/>
        </authorList>
    </citation>
    <scope>NUCLEOTIDE SEQUENCE [LARGE SCALE GENOMIC DNA]</scope>
    <source>
        <strain evidence="4">JCM 30742</strain>
    </source>
</reference>
<accession>A0ABP7DC46</accession>
<proteinExistence type="predicted"/>
<feature type="transmembrane region" description="Helical" evidence="2">
    <location>
        <begin position="237"/>
        <end position="256"/>
    </location>
</feature>
<feature type="transmembrane region" description="Helical" evidence="2">
    <location>
        <begin position="48"/>
        <end position="70"/>
    </location>
</feature>
<feature type="transmembrane region" description="Helical" evidence="2">
    <location>
        <begin position="448"/>
        <end position="478"/>
    </location>
</feature>
<name>A0ABP7DC46_9MICC</name>
<feature type="transmembrane region" description="Helical" evidence="2">
    <location>
        <begin position="401"/>
        <end position="421"/>
    </location>
</feature>
<evidence type="ECO:0000313" key="3">
    <source>
        <dbReference type="EMBL" id="GAA3703670.1"/>
    </source>
</evidence>
<dbReference type="InterPro" id="IPR005625">
    <property type="entry name" value="PepSY-ass_TM"/>
</dbReference>
<keyword evidence="2" id="KW-1133">Transmembrane helix</keyword>
<evidence type="ECO:0000256" key="1">
    <source>
        <dbReference type="SAM" id="MobiDB-lite"/>
    </source>
</evidence>
<dbReference type="RefSeq" id="WP_345154514.1">
    <property type="nucleotide sequence ID" value="NZ_BAABEO010000035.1"/>
</dbReference>
<protein>
    <submittedName>
        <fullName evidence="3">PepSY-associated TM helix domain-containing protein</fullName>
    </submittedName>
</protein>
<evidence type="ECO:0000256" key="2">
    <source>
        <dbReference type="SAM" id="Phobius"/>
    </source>
</evidence>
<comment type="caution">
    <text evidence="3">The sequence shown here is derived from an EMBL/GenBank/DDBJ whole genome shotgun (WGS) entry which is preliminary data.</text>
</comment>
<dbReference type="PANTHER" id="PTHR34219:SF1">
    <property type="entry name" value="PEPSY DOMAIN-CONTAINING PROTEIN"/>
    <property type="match status" value="1"/>
</dbReference>
<keyword evidence="2" id="KW-0472">Membrane</keyword>
<dbReference type="PANTHER" id="PTHR34219">
    <property type="entry name" value="IRON-REGULATED INNER MEMBRANE PROTEIN-RELATED"/>
    <property type="match status" value="1"/>
</dbReference>
<evidence type="ECO:0000313" key="4">
    <source>
        <dbReference type="Proteomes" id="UP001500752"/>
    </source>
</evidence>